<feature type="transmembrane region" description="Helical" evidence="2">
    <location>
        <begin position="337"/>
        <end position="359"/>
    </location>
</feature>
<dbReference type="AlphaFoldDB" id="A0A2H4SKM6"/>
<proteinExistence type="predicted"/>
<evidence type="ECO:0000313" key="4">
    <source>
        <dbReference type="Proteomes" id="UP000323067"/>
    </source>
</evidence>
<reference evidence="3 4" key="1">
    <citation type="journal article" date="2017" name="BMC Genomics">
        <title>Chromosome level assembly and secondary metabolite potential of the parasitic fungus Cordyceps militaris.</title>
        <authorList>
            <person name="Kramer G.J."/>
            <person name="Nodwell J.R."/>
        </authorList>
    </citation>
    <scope>NUCLEOTIDE SEQUENCE [LARGE SCALE GENOMIC DNA]</scope>
    <source>
        <strain evidence="3 4">ATCC 34164</strain>
    </source>
</reference>
<feature type="transmembrane region" description="Helical" evidence="2">
    <location>
        <begin position="196"/>
        <end position="217"/>
    </location>
</feature>
<protein>
    <submittedName>
        <fullName evidence="3">Uncharacterized protein</fullName>
    </submittedName>
</protein>
<dbReference type="Pfam" id="PF11374">
    <property type="entry name" value="DUF3176"/>
    <property type="match status" value="1"/>
</dbReference>
<feature type="region of interest" description="Disordered" evidence="1">
    <location>
        <begin position="232"/>
        <end position="270"/>
    </location>
</feature>
<feature type="transmembrane region" description="Helical" evidence="2">
    <location>
        <begin position="407"/>
        <end position="427"/>
    </location>
</feature>
<evidence type="ECO:0000313" key="3">
    <source>
        <dbReference type="EMBL" id="ATY63639.1"/>
    </source>
</evidence>
<keyword evidence="2" id="KW-0812">Transmembrane</keyword>
<dbReference type="PANTHER" id="PTHR35394">
    <property type="entry name" value="DUF3176 DOMAIN-CONTAINING PROTEIN"/>
    <property type="match status" value="1"/>
</dbReference>
<dbReference type="PANTHER" id="PTHR35394:SF6">
    <property type="entry name" value="DUF3176 DOMAIN-CONTAINING PROTEIN"/>
    <property type="match status" value="1"/>
</dbReference>
<evidence type="ECO:0000256" key="1">
    <source>
        <dbReference type="SAM" id="MobiDB-lite"/>
    </source>
</evidence>
<organism evidence="3 4">
    <name type="scientific">Cordyceps militaris</name>
    <name type="common">Caterpillar fungus</name>
    <name type="synonym">Clavaria militaris</name>
    <dbReference type="NCBI Taxonomy" id="73501"/>
    <lineage>
        <taxon>Eukaryota</taxon>
        <taxon>Fungi</taxon>
        <taxon>Dikarya</taxon>
        <taxon>Ascomycota</taxon>
        <taxon>Pezizomycotina</taxon>
        <taxon>Sordariomycetes</taxon>
        <taxon>Hypocreomycetidae</taxon>
        <taxon>Hypocreales</taxon>
        <taxon>Cordycipitaceae</taxon>
        <taxon>Cordyceps</taxon>
    </lineage>
</organism>
<accession>A0A2H4SKM6</accession>
<dbReference type="OrthoDB" id="4866486at2759"/>
<dbReference type="VEuPathDB" id="FungiDB:CCM_08796"/>
<evidence type="ECO:0000256" key="2">
    <source>
        <dbReference type="SAM" id="Phobius"/>
    </source>
</evidence>
<feature type="transmembrane region" description="Helical" evidence="2">
    <location>
        <begin position="300"/>
        <end position="325"/>
    </location>
</feature>
<gene>
    <name evidence="3" type="ORF">A9K55_009046</name>
</gene>
<sequence>MSTLGPLTTVFTPSPSCASNTGYTEFFNQDGGSYLVRGPVVTEGCYPPGFKPQPDYYYTPGQCPSGYANVCGSMMDRITVAGVDAYCCPQLETGALRCATRGNSSHPLPTSFACMQVITNTTTVLPITQVFDGSIRSIVTSTVTAATIGAYGIHVQYSLDDKLEQPPDPERFNKVRLTYTTGSIAHDHGLSPEARMGVGIGSCFAAGLIVLGVIIFLKRKRDSHQSEAVMQRPLLSTHRTPSSAAQIRRKPVPSVHSSEHSGGSADGYRAVSTGEVQNGTHGGVAGSQGRRQKLSTGISLWAWEMLSLFVSVLSLASIIIVLDVYENRRLDEWTPKISINAVISVLSAVFKGSLALPVTEGISQLKWLMFAKQPRALSELDVYDRASRGAWGSALMIFGQFKSESKAYLASLGAALALVILVTDPFAQATISLSNCPQNGTDTASIPRASNYTLDLEHYNQMMADTFNLPMQLAAYRGILEPPANSSVSVSVSCTTGNCTFPEDGGATFTSLTMCSQTWDISDRIQVNHTSNGYVYSLGSKSTIQGGDSIRMSYVKMPDTSFKESDSNPWNRTSVLDVYILSMVKDNSTTCKAPLCTLVPQYNAHFRPAAFVFSLFPCVQTFAANMDRGQYSEKVISEEYLHYISPSKAGMFQLPVNRTMLNGTWGQCAGTDKPSDTNTVTVFSGPFLENSPSPSAVWYSPECVFEFYGGLYLALFLGDTFFTNSKLSGTTAWQSYLWRNGSTETGLVAKFASGLATSLGAQMRIGATGPSMLREARGTTIVEKTCIRIHWGYITFFGAVFLLEVLFLGIVMIMGYRSKLHADWKSSTLAVAFLSAGSSTRGGWPATNPESQDSLREAAQSVKASLTEDAGHWQLQTEGKKF</sequence>
<dbReference type="VEuPathDB" id="FungiDB:A9K55_009046"/>
<feature type="transmembrane region" description="Helical" evidence="2">
    <location>
        <begin position="791"/>
        <end position="816"/>
    </location>
</feature>
<dbReference type="EMBL" id="CP023324">
    <property type="protein sequence ID" value="ATY63639.1"/>
    <property type="molecule type" value="Genomic_DNA"/>
</dbReference>
<dbReference type="InterPro" id="IPR021514">
    <property type="entry name" value="DUF3176"/>
</dbReference>
<name>A0A2H4SKM6_CORMI</name>
<dbReference type="Proteomes" id="UP000323067">
    <property type="component" value="Chromosome vii"/>
</dbReference>
<keyword evidence="2" id="KW-0472">Membrane</keyword>
<keyword evidence="2" id="KW-1133">Transmembrane helix</keyword>